<sequence length="191" mass="21196">MSSPTIILRPTPASWATPLEAFVACYWGKGPPSPTRFTDLEFMQGISQFGIYGFEAGMALTTVDNLEQISFLYPGDHDETWSSIIVAIFKLDMSSFGVWIRKLYGNSHAGSKAASKVCPKGSRMSYLCKVVNRKDLFALPMESELSLPKRECNAERASRTGEDASLFSSTLFLNRMTCAVDFLFSRISPFS</sequence>
<dbReference type="Proteomes" id="UP001367508">
    <property type="component" value="Unassembled WGS sequence"/>
</dbReference>
<organism evidence="1 2">
    <name type="scientific">Canavalia gladiata</name>
    <name type="common">Sword bean</name>
    <name type="synonym">Dolichos gladiatus</name>
    <dbReference type="NCBI Taxonomy" id="3824"/>
    <lineage>
        <taxon>Eukaryota</taxon>
        <taxon>Viridiplantae</taxon>
        <taxon>Streptophyta</taxon>
        <taxon>Embryophyta</taxon>
        <taxon>Tracheophyta</taxon>
        <taxon>Spermatophyta</taxon>
        <taxon>Magnoliopsida</taxon>
        <taxon>eudicotyledons</taxon>
        <taxon>Gunneridae</taxon>
        <taxon>Pentapetalae</taxon>
        <taxon>rosids</taxon>
        <taxon>fabids</taxon>
        <taxon>Fabales</taxon>
        <taxon>Fabaceae</taxon>
        <taxon>Papilionoideae</taxon>
        <taxon>50 kb inversion clade</taxon>
        <taxon>NPAAA clade</taxon>
        <taxon>indigoferoid/millettioid clade</taxon>
        <taxon>Phaseoleae</taxon>
        <taxon>Canavalia</taxon>
    </lineage>
</organism>
<keyword evidence="2" id="KW-1185">Reference proteome</keyword>
<accession>A0AAN9QID8</accession>
<name>A0AAN9QID8_CANGL</name>
<dbReference type="AlphaFoldDB" id="A0AAN9QID8"/>
<gene>
    <name evidence="1" type="ORF">VNO77_19316</name>
</gene>
<reference evidence="1 2" key="1">
    <citation type="submission" date="2024-01" db="EMBL/GenBank/DDBJ databases">
        <title>The genomes of 5 underutilized Papilionoideae crops provide insights into root nodulation and disease resistanc.</title>
        <authorList>
            <person name="Jiang F."/>
        </authorList>
    </citation>
    <scope>NUCLEOTIDE SEQUENCE [LARGE SCALE GENOMIC DNA]</scope>
    <source>
        <strain evidence="1">LVBAO_FW01</strain>
        <tissue evidence="1">Leaves</tissue>
    </source>
</reference>
<protein>
    <submittedName>
        <fullName evidence="1">Uncharacterized protein</fullName>
    </submittedName>
</protein>
<dbReference type="EMBL" id="JAYMYQ010000004">
    <property type="protein sequence ID" value="KAK7338690.1"/>
    <property type="molecule type" value="Genomic_DNA"/>
</dbReference>
<evidence type="ECO:0000313" key="1">
    <source>
        <dbReference type="EMBL" id="KAK7338690.1"/>
    </source>
</evidence>
<evidence type="ECO:0000313" key="2">
    <source>
        <dbReference type="Proteomes" id="UP001367508"/>
    </source>
</evidence>
<proteinExistence type="predicted"/>
<comment type="caution">
    <text evidence="1">The sequence shown here is derived from an EMBL/GenBank/DDBJ whole genome shotgun (WGS) entry which is preliminary data.</text>
</comment>